<organism evidence="1 2">
    <name type="scientific">Shivajiella indica</name>
    <dbReference type="NCBI Taxonomy" id="872115"/>
    <lineage>
        <taxon>Bacteria</taxon>
        <taxon>Pseudomonadati</taxon>
        <taxon>Bacteroidota</taxon>
        <taxon>Cytophagia</taxon>
        <taxon>Cytophagales</taxon>
        <taxon>Cyclobacteriaceae</taxon>
        <taxon>Shivajiella</taxon>
    </lineage>
</organism>
<comment type="caution">
    <text evidence="1">The sequence shown here is derived from an EMBL/GenBank/DDBJ whole genome shotgun (WGS) entry which is preliminary data.</text>
</comment>
<keyword evidence="2" id="KW-1185">Reference proteome</keyword>
<sequence length="61" mass="6942">MVKKSKPTLIKPYPEPKISVPRFSEEAGFYTTPQRSFNMSQIKGKNTKPELLSKLGKLCRS</sequence>
<protein>
    <submittedName>
        <fullName evidence="1">Uncharacterized protein</fullName>
    </submittedName>
</protein>
<proteinExistence type="predicted"/>
<reference evidence="2" key="1">
    <citation type="journal article" date="2019" name="Int. J. Syst. Evol. Microbiol.">
        <title>The Global Catalogue of Microorganisms (GCM) 10K type strain sequencing project: providing services to taxonomists for standard genome sequencing and annotation.</title>
        <authorList>
            <consortium name="The Broad Institute Genomics Platform"/>
            <consortium name="The Broad Institute Genome Sequencing Center for Infectious Disease"/>
            <person name="Wu L."/>
            <person name="Ma J."/>
        </authorList>
    </citation>
    <scope>NUCLEOTIDE SEQUENCE [LARGE SCALE GENOMIC DNA]</scope>
    <source>
        <strain evidence="2">KCTC 19812</strain>
    </source>
</reference>
<dbReference type="Proteomes" id="UP001597414">
    <property type="component" value="Unassembled WGS sequence"/>
</dbReference>
<name>A0ABW5BCR8_9BACT</name>
<dbReference type="RefSeq" id="WP_380806618.1">
    <property type="nucleotide sequence ID" value="NZ_JBHUIV010000034.1"/>
</dbReference>
<gene>
    <name evidence="1" type="ORF">ACFSKV_19260</name>
</gene>
<evidence type="ECO:0000313" key="2">
    <source>
        <dbReference type="Proteomes" id="UP001597414"/>
    </source>
</evidence>
<accession>A0ABW5BCR8</accession>
<evidence type="ECO:0000313" key="1">
    <source>
        <dbReference type="EMBL" id="MFD2203723.1"/>
    </source>
</evidence>
<dbReference type="EMBL" id="JBHUIV010000034">
    <property type="protein sequence ID" value="MFD2203723.1"/>
    <property type="molecule type" value="Genomic_DNA"/>
</dbReference>